<reference evidence="5" key="1">
    <citation type="journal article" date="2018" name="Biotechnol. Bioeng.">
        <title>A reference genome of the Chinese hamster based on a hybrid assembly strategy.</title>
        <authorList>
            <person name="Rupp O."/>
            <person name="MacDonald M.L."/>
            <person name="Li S."/>
            <person name="Dhiman H."/>
            <person name="Polson S."/>
            <person name="Griep S."/>
            <person name="Heffner K."/>
            <person name="Hernandez I."/>
            <person name="Brinkrolf K."/>
            <person name="Jadhav V."/>
            <person name="Samoudi M."/>
            <person name="Hao H."/>
            <person name="Kingham B."/>
            <person name="Goesmann A."/>
            <person name="Betenbaugh M.J."/>
            <person name="Lewis N.E."/>
            <person name="Borth N."/>
            <person name="Lee K.H."/>
        </authorList>
    </citation>
    <scope>NUCLEOTIDE SEQUENCE [LARGE SCALE GENOMIC DNA]</scope>
    <source>
        <strain evidence="5">17A/GY</strain>
    </source>
</reference>
<feature type="domain" description="DUF4709" evidence="3">
    <location>
        <begin position="39"/>
        <end position="148"/>
    </location>
</feature>
<dbReference type="GeneID" id="100755839"/>
<feature type="region of interest" description="Disordered" evidence="2">
    <location>
        <begin position="677"/>
        <end position="715"/>
    </location>
</feature>
<evidence type="ECO:0000313" key="5">
    <source>
        <dbReference type="Proteomes" id="UP001108280"/>
    </source>
</evidence>
<evidence type="ECO:0000313" key="6">
    <source>
        <dbReference type="RefSeq" id="XP_035297605.1"/>
    </source>
</evidence>
<protein>
    <submittedName>
        <fullName evidence="6">Uncharacterized protein C10orf67 homolog, mitochondrial isoform X2</fullName>
    </submittedName>
</protein>
<dbReference type="KEGG" id="cge:100755839"/>
<reference evidence="6" key="3">
    <citation type="submission" date="2025-08" db="UniProtKB">
        <authorList>
            <consortium name="RefSeq"/>
        </authorList>
    </citation>
    <scope>IDENTIFICATION</scope>
    <source>
        <strain evidence="6">17A/GY</strain>
        <tissue evidence="6">Liver</tissue>
    </source>
</reference>
<dbReference type="PANTHER" id="PTHR22382:SF7">
    <property type="entry name" value="RIKEN CDNA 4921504E06 GENE"/>
    <property type="match status" value="1"/>
</dbReference>
<dbReference type="Proteomes" id="UP001108280">
    <property type="component" value="Chromosome 3"/>
</dbReference>
<accession>A0A9J7K6A3</accession>
<dbReference type="InterPro" id="IPR031711">
    <property type="entry name" value="DUF4724"/>
</dbReference>
<dbReference type="Pfam" id="PF15821">
    <property type="entry name" value="DUF4709"/>
    <property type="match status" value="1"/>
</dbReference>
<dbReference type="PANTHER" id="PTHR22382">
    <property type="entry name" value="RIKEN CDNA 4921504E06 GENE"/>
    <property type="match status" value="1"/>
</dbReference>
<evidence type="ECO:0000259" key="4">
    <source>
        <dbReference type="Pfam" id="PF15852"/>
    </source>
</evidence>
<gene>
    <name evidence="6" type="primary">CUNH10orf67</name>
</gene>
<dbReference type="InterPro" id="IPR031651">
    <property type="entry name" value="DUF4709"/>
</dbReference>
<dbReference type="RefSeq" id="XP_035297605.1">
    <property type="nucleotide sequence ID" value="XM_035441714.1"/>
</dbReference>
<dbReference type="InterPro" id="IPR040119">
    <property type="entry name" value="C10orf67-like"/>
</dbReference>
<dbReference type="AlphaFoldDB" id="A0A9J7K6A3"/>
<keyword evidence="1" id="KW-0175">Coiled coil</keyword>
<feature type="region of interest" description="Disordered" evidence="2">
    <location>
        <begin position="626"/>
        <end position="650"/>
    </location>
</feature>
<feature type="region of interest" description="Disordered" evidence="2">
    <location>
        <begin position="564"/>
        <end position="601"/>
    </location>
</feature>
<organism evidence="5 6">
    <name type="scientific">Cricetulus griseus</name>
    <name type="common">Chinese hamster</name>
    <name type="synonym">Cricetulus barabensis griseus</name>
    <dbReference type="NCBI Taxonomy" id="10029"/>
    <lineage>
        <taxon>Eukaryota</taxon>
        <taxon>Metazoa</taxon>
        <taxon>Chordata</taxon>
        <taxon>Craniata</taxon>
        <taxon>Vertebrata</taxon>
        <taxon>Euteleostomi</taxon>
        <taxon>Mammalia</taxon>
        <taxon>Eutheria</taxon>
        <taxon>Euarchontoglires</taxon>
        <taxon>Glires</taxon>
        <taxon>Rodentia</taxon>
        <taxon>Myomorpha</taxon>
        <taxon>Muroidea</taxon>
        <taxon>Cricetidae</taxon>
        <taxon>Cricetinae</taxon>
        <taxon>Cricetulus</taxon>
    </lineage>
</organism>
<evidence type="ECO:0000259" key="3">
    <source>
        <dbReference type="Pfam" id="PF15821"/>
    </source>
</evidence>
<feature type="coiled-coil region" evidence="1">
    <location>
        <begin position="441"/>
        <end position="475"/>
    </location>
</feature>
<feature type="domain" description="DUF4724" evidence="4">
    <location>
        <begin position="494"/>
        <end position="563"/>
    </location>
</feature>
<evidence type="ECO:0000256" key="1">
    <source>
        <dbReference type="SAM" id="Coils"/>
    </source>
</evidence>
<dbReference type="OrthoDB" id="10027521at2759"/>
<feature type="coiled-coil region" evidence="1">
    <location>
        <begin position="165"/>
        <end position="263"/>
    </location>
</feature>
<dbReference type="Pfam" id="PF15852">
    <property type="entry name" value="DUF4724"/>
    <property type="match status" value="1"/>
</dbReference>
<name>A0A9J7K6A3_CRIGR</name>
<dbReference type="CTD" id="103176282"/>
<feature type="region of interest" description="Disordered" evidence="2">
    <location>
        <begin position="315"/>
        <end position="343"/>
    </location>
</feature>
<sequence>MAEAENENWEERAKLKTQGCRKILNNLEGVIEQFRFNPRLTISDNLKVGFFTSDHATQTDCSEILPLKDLTQSTEKLMKKITSLQVDFGFLKDLVQLKFEDRLKEESWKILGVLQDRISEMKKYQRQAEETMRKSFQQQLSDAIAVIRGTYKKFFEMEEERAALQDAANMKMDALVRKLKEKEELLKDLKYELQQYEEIGFGRIDSSSKELSSPRTVSEKDITEYKMENERLLQMISTLEEEAQAHQKENALLEDEIMCLKEMSDQDQRTIQKLTDSRERLRYELDCEKIAIQDMVNKQKEDIEVRRKYASITAKRTAKGRESTFYPRPSSHPPKSSTPGTDIPRFLRLPSASLSVSPRLKRKINKKYFGAAIISTPSPSDTTATPEPVTPPAAVTADVSFRLRTSVTERPDKGKRVKFQLPHMVSEEVILNLQAKKDEEKRALEDQISILKFELENERRKTDRHRKEIDHINKNWERKFIILRKSFHVLKNEMFIRHTFFRQFAMISETSFNYIKLKPVYVHSTMKALETSSPTNVFHSPVAQHKYVDIPSDQEPVTRVPKAGARRASWATPPTPSRLSGTLGTGKSRRGACAPTARVPPQPAEFGESLARFALAATVVPKAGLPWIGGQEPPRRPRSRFGRGPRVEKQQKVGEEGLLCVAQECHLRTNAAVRSAAASASSAAPPPPKRFITGRAVPPPPPGPAFVRFESNAVN</sequence>
<keyword evidence="5" id="KW-1185">Reference proteome</keyword>
<evidence type="ECO:0000256" key="2">
    <source>
        <dbReference type="SAM" id="MobiDB-lite"/>
    </source>
</evidence>
<reference evidence="5" key="2">
    <citation type="journal article" date="2020" name="Biotechnol. Bioeng.">
        <title>Chromosome-scale scaffolds for the Chinese hamster reference genome assembly to facilitate the study of the CHO epigenome.</title>
        <authorList>
            <person name="Hilliard W."/>
            <person name="MacDonald M."/>
            <person name="Lee K.H."/>
        </authorList>
    </citation>
    <scope>NUCLEOTIDE SEQUENCE [LARGE SCALE GENOMIC DNA]</scope>
    <source>
        <strain evidence="5">17A/GY</strain>
    </source>
</reference>
<proteinExistence type="predicted"/>